<evidence type="ECO:0000313" key="2">
    <source>
        <dbReference type="EMBL" id="CAD8976331.1"/>
    </source>
</evidence>
<gene>
    <name evidence="2" type="ORF">HAND00432_LOCUS27336</name>
    <name evidence="1" type="ORF">HAND1043_LOCUS19420</name>
</gene>
<name>A0A6U5B2C4_HEMAN</name>
<organism evidence="1">
    <name type="scientific">Hemiselmis andersenii</name>
    <name type="common">Cryptophyte alga</name>
    <dbReference type="NCBI Taxonomy" id="464988"/>
    <lineage>
        <taxon>Eukaryota</taxon>
        <taxon>Cryptophyceae</taxon>
        <taxon>Cryptomonadales</taxon>
        <taxon>Hemiselmidaceae</taxon>
        <taxon>Hemiselmis</taxon>
    </lineage>
</organism>
<dbReference type="AlphaFoldDB" id="A0A6U5B2C4"/>
<proteinExistence type="predicted"/>
<sequence>MLACAPSPLSTPGKRSAALMENSPMAKRSRMGEGVENLWPVHSPGARGVGACGAKAQQGSPSAFSPAQCTPIAQHLQHLQQQQLQHQHATRGGDMDMEGGGAGFGEGCDVDMDGGSQGEGHPMRFARFPPPSQHSPTHYHKVSAVDYAAIPSMGSVMGLQAADDADIRTWHCGYGGKSDYY</sequence>
<evidence type="ECO:0000313" key="1">
    <source>
        <dbReference type="EMBL" id="CAD8752914.1"/>
    </source>
</evidence>
<protein>
    <submittedName>
        <fullName evidence="1">Uncharacterized protein</fullName>
    </submittedName>
</protein>
<reference evidence="1" key="1">
    <citation type="submission" date="2021-01" db="EMBL/GenBank/DDBJ databases">
        <authorList>
            <person name="Corre E."/>
            <person name="Pelletier E."/>
            <person name="Niang G."/>
            <person name="Scheremetjew M."/>
            <person name="Finn R."/>
            <person name="Kale V."/>
            <person name="Holt S."/>
            <person name="Cochrane G."/>
            <person name="Meng A."/>
            <person name="Brown T."/>
            <person name="Cohen L."/>
        </authorList>
    </citation>
    <scope>NUCLEOTIDE SEQUENCE</scope>
    <source>
        <strain evidence="1">CCMP441</strain>
        <strain evidence="2">CCMP644</strain>
    </source>
</reference>
<accession>A0A6U5B2C4</accession>
<dbReference type="EMBL" id="HBFK01031956">
    <property type="protein sequence ID" value="CAD8752914.1"/>
    <property type="molecule type" value="Transcribed_RNA"/>
</dbReference>
<dbReference type="EMBL" id="HBFX01045512">
    <property type="protein sequence ID" value="CAD8976331.1"/>
    <property type="molecule type" value="Transcribed_RNA"/>
</dbReference>